<feature type="transmembrane region" description="Helical" evidence="1">
    <location>
        <begin position="132"/>
        <end position="151"/>
    </location>
</feature>
<evidence type="ECO:0000313" key="4">
    <source>
        <dbReference type="Proteomes" id="UP000366051"/>
    </source>
</evidence>
<feature type="transmembrane region" description="Helical" evidence="1">
    <location>
        <begin position="62"/>
        <end position="81"/>
    </location>
</feature>
<dbReference type="GO" id="GO:0004190">
    <property type="term" value="F:aspartic-type endopeptidase activity"/>
    <property type="evidence" value="ECO:0007669"/>
    <property type="project" value="InterPro"/>
</dbReference>
<organism evidence="3 4">
    <name type="scientific">Heliorestis convoluta</name>
    <dbReference type="NCBI Taxonomy" id="356322"/>
    <lineage>
        <taxon>Bacteria</taxon>
        <taxon>Bacillati</taxon>
        <taxon>Bacillota</taxon>
        <taxon>Clostridia</taxon>
        <taxon>Eubacteriales</taxon>
        <taxon>Heliobacteriaceae</taxon>
        <taxon>Heliorestis</taxon>
    </lineage>
</organism>
<gene>
    <name evidence="3" type="ORF">FTV88_0177</name>
</gene>
<sequence length="152" mass="16757">MITIKLVLFFIGLSAAAWIDRKTFTIPNWLTASMIAVGLFFGFFPDGSFFAEAGLVRMMESAIIFVLVLLPFLLGRAWLLPGGDGKLFIAITAFTGISFAVYAILAGLIVAVLEAVFIGWKRKMTIKELRQLQIPLAPSILMGVFFSMVFLK</sequence>
<feature type="domain" description="Prepilin type IV endopeptidase peptidase" evidence="2">
    <location>
        <begin position="8"/>
        <end position="112"/>
    </location>
</feature>
<evidence type="ECO:0000259" key="2">
    <source>
        <dbReference type="Pfam" id="PF01478"/>
    </source>
</evidence>
<keyword evidence="1" id="KW-0472">Membrane</keyword>
<dbReference type="RefSeq" id="WP_153723945.1">
    <property type="nucleotide sequence ID" value="NZ_CP045875.1"/>
</dbReference>
<dbReference type="EMBL" id="CP045875">
    <property type="protein sequence ID" value="QGG46356.1"/>
    <property type="molecule type" value="Genomic_DNA"/>
</dbReference>
<feature type="transmembrane region" description="Helical" evidence="1">
    <location>
        <begin position="27"/>
        <end position="50"/>
    </location>
</feature>
<dbReference type="AlphaFoldDB" id="A0A5Q2MYW7"/>
<dbReference type="KEGG" id="hcv:FTV88_0177"/>
<dbReference type="InterPro" id="IPR000045">
    <property type="entry name" value="Prepilin_IV_endopep_pep"/>
</dbReference>
<keyword evidence="4" id="KW-1185">Reference proteome</keyword>
<feature type="transmembrane region" description="Helical" evidence="1">
    <location>
        <begin position="87"/>
        <end position="120"/>
    </location>
</feature>
<dbReference type="GO" id="GO:0016020">
    <property type="term" value="C:membrane"/>
    <property type="evidence" value="ECO:0007669"/>
    <property type="project" value="InterPro"/>
</dbReference>
<accession>A0A5Q2MYW7</accession>
<reference evidence="4" key="1">
    <citation type="submission" date="2019-11" db="EMBL/GenBank/DDBJ databases">
        <title>Genome sequence of Heliorestis convoluta strain HH, an alkaliphilic and minimalistic phototrophic bacterium from a soda lake in Egypt.</title>
        <authorList>
            <person name="Dewey E.D."/>
            <person name="Stokes L.M."/>
            <person name="Burchell B.M."/>
            <person name="Shaffer K.N."/>
            <person name="Huntington A.M."/>
            <person name="Baker J.M."/>
            <person name="Nadendla S."/>
            <person name="Giglio M.G."/>
            <person name="Touchman J.W."/>
            <person name="Blankenship R.E."/>
            <person name="Madigan M.T."/>
            <person name="Sattley W.M."/>
        </authorList>
    </citation>
    <scope>NUCLEOTIDE SEQUENCE [LARGE SCALE GENOMIC DNA]</scope>
    <source>
        <strain evidence="4">HH</strain>
    </source>
</reference>
<dbReference type="Pfam" id="PF01478">
    <property type="entry name" value="Peptidase_A24"/>
    <property type="match status" value="1"/>
</dbReference>
<dbReference type="OrthoDB" id="5508079at2"/>
<name>A0A5Q2MYW7_9FIRM</name>
<proteinExistence type="predicted"/>
<dbReference type="Gene3D" id="1.20.120.1220">
    <property type="match status" value="1"/>
</dbReference>
<dbReference type="Proteomes" id="UP000366051">
    <property type="component" value="Chromosome"/>
</dbReference>
<protein>
    <submittedName>
        <fullName evidence="3">Prepilin peptidase protein</fullName>
    </submittedName>
</protein>
<evidence type="ECO:0000313" key="3">
    <source>
        <dbReference type="EMBL" id="QGG46356.1"/>
    </source>
</evidence>
<keyword evidence="1" id="KW-0812">Transmembrane</keyword>
<keyword evidence="1" id="KW-1133">Transmembrane helix</keyword>
<evidence type="ECO:0000256" key="1">
    <source>
        <dbReference type="SAM" id="Phobius"/>
    </source>
</evidence>